<dbReference type="GO" id="GO:0004521">
    <property type="term" value="F:RNA endonuclease activity"/>
    <property type="evidence" value="ECO:0007669"/>
    <property type="project" value="TreeGrafter"/>
</dbReference>
<accession>A0AA39M715</accession>
<feature type="domain" description="RNase NYN" evidence="1">
    <location>
        <begin position="133"/>
        <end position="290"/>
    </location>
</feature>
<comment type="caution">
    <text evidence="2">The sequence shown here is derived from an EMBL/GenBank/DDBJ whole genome shotgun (WGS) entry which is preliminary data.</text>
</comment>
<gene>
    <name evidence="2" type="ORF">QR680_008085</name>
</gene>
<keyword evidence="3" id="KW-1185">Reference proteome</keyword>
<dbReference type="InterPro" id="IPR021869">
    <property type="entry name" value="RNase_Zc3h12_NYN"/>
</dbReference>
<reference evidence="2" key="1">
    <citation type="submission" date="2023-06" db="EMBL/GenBank/DDBJ databases">
        <title>Genomic analysis of the entomopathogenic nematode Steinernema hermaphroditum.</title>
        <authorList>
            <person name="Schwarz E.M."/>
            <person name="Heppert J.K."/>
            <person name="Baniya A."/>
            <person name="Schwartz H.T."/>
            <person name="Tan C.-H."/>
            <person name="Antoshechkin I."/>
            <person name="Sternberg P.W."/>
            <person name="Goodrich-Blair H."/>
            <person name="Dillman A.R."/>
        </authorList>
    </citation>
    <scope>NUCLEOTIDE SEQUENCE</scope>
    <source>
        <strain evidence="2">PS9179</strain>
        <tissue evidence="2">Whole animal</tissue>
    </source>
</reference>
<dbReference type="Gene3D" id="3.40.50.11980">
    <property type="match status" value="1"/>
</dbReference>
<dbReference type="AlphaFoldDB" id="A0AA39M715"/>
<name>A0AA39M715_9BILA</name>
<evidence type="ECO:0000313" key="3">
    <source>
        <dbReference type="Proteomes" id="UP001175271"/>
    </source>
</evidence>
<evidence type="ECO:0000259" key="1">
    <source>
        <dbReference type="Pfam" id="PF11977"/>
    </source>
</evidence>
<evidence type="ECO:0000313" key="2">
    <source>
        <dbReference type="EMBL" id="KAK0423332.1"/>
    </source>
</evidence>
<dbReference type="PANTHER" id="PTHR12876:SF35">
    <property type="entry name" value="LD08718P-RELATED"/>
    <property type="match status" value="1"/>
</dbReference>
<dbReference type="InterPro" id="IPR051101">
    <property type="entry name" value="ZC3H12/N4BP1_RNase_Reg"/>
</dbReference>
<sequence>MEAIESAEAVEVDPAYEATMRDCVLAYAGQIAQNLSDVREEDIVLQFMELLGIEELEWYKTRMEYECFAVRFGFTREEFLYCMQKADDEGVDVDADWLLEQLCDAFGENMRDRTRLESQETHRLLEFNFQLGLRSVIIDGLNVARSCGTKRSVNMKALKTCVDYFTERGHHDVLIVLPSYYKVLPTFGAGGCRIVGKEILQKLNEAGRIFWSPAHKIHDHLFVPYDDRYILKLAQDKDGVIVSNDTYRDLQLEDINSVNFIEERVLMYAFVRDRFILPEFQLGNNGPHVSSLLHKERLPSGVKCPFGQRCTYGKECKFDHGCANIV</sequence>
<dbReference type="GO" id="GO:0036464">
    <property type="term" value="C:cytoplasmic ribonucleoprotein granule"/>
    <property type="evidence" value="ECO:0007669"/>
    <property type="project" value="TreeGrafter"/>
</dbReference>
<proteinExistence type="predicted"/>
<protein>
    <recommendedName>
        <fullName evidence="1">RNase NYN domain-containing protein</fullName>
    </recommendedName>
</protein>
<dbReference type="EMBL" id="JAUCMV010000001">
    <property type="protein sequence ID" value="KAK0423332.1"/>
    <property type="molecule type" value="Genomic_DNA"/>
</dbReference>
<dbReference type="PANTHER" id="PTHR12876">
    <property type="entry name" value="N4BP1-RELATED"/>
    <property type="match status" value="1"/>
</dbReference>
<organism evidence="2 3">
    <name type="scientific">Steinernema hermaphroditum</name>
    <dbReference type="NCBI Taxonomy" id="289476"/>
    <lineage>
        <taxon>Eukaryota</taxon>
        <taxon>Metazoa</taxon>
        <taxon>Ecdysozoa</taxon>
        <taxon>Nematoda</taxon>
        <taxon>Chromadorea</taxon>
        <taxon>Rhabditida</taxon>
        <taxon>Tylenchina</taxon>
        <taxon>Panagrolaimomorpha</taxon>
        <taxon>Strongyloidoidea</taxon>
        <taxon>Steinernematidae</taxon>
        <taxon>Steinernema</taxon>
    </lineage>
</organism>
<dbReference type="FunFam" id="3.40.50.11980:FF:000001">
    <property type="entry name" value="ZC3H12A isoform 1"/>
    <property type="match status" value="1"/>
</dbReference>
<dbReference type="GO" id="GO:0003729">
    <property type="term" value="F:mRNA binding"/>
    <property type="evidence" value="ECO:0007669"/>
    <property type="project" value="TreeGrafter"/>
</dbReference>
<dbReference type="Pfam" id="PF11977">
    <property type="entry name" value="RNase_Zc3h12a"/>
    <property type="match status" value="1"/>
</dbReference>
<dbReference type="GO" id="GO:0005634">
    <property type="term" value="C:nucleus"/>
    <property type="evidence" value="ECO:0007669"/>
    <property type="project" value="TreeGrafter"/>
</dbReference>
<dbReference type="Proteomes" id="UP001175271">
    <property type="component" value="Unassembled WGS sequence"/>
</dbReference>